<dbReference type="GO" id="GO:0033627">
    <property type="term" value="P:cell adhesion mediated by integrin"/>
    <property type="evidence" value="ECO:0007669"/>
    <property type="project" value="TreeGrafter"/>
</dbReference>
<keyword evidence="5" id="KW-0677">Repeat</keyword>
<sequence length="429" mass="47916">MDREDFKWGPDNLNLGENTQFGAAVAAIGDINRDGYQDIAVGAPYYKGTEGNRGAVFIFNGGPNGLSRDHSQILYATSSLTDHDGPIIGFGHAIASKFSATERHITDLAVGAFQNDTVFIYRSKELIRLTVSKFEFSSRMDLLNKNCSRYGENLSCVTLEVCLHYEVDLDMGWLNKEREFQVQIEADSRKQRLMFESGTRNDTIKMILSPNDNRCVTLTLFAKENAGDIISSYPITYDVSFINDTGDMATWTHDVKLKDTKDLSIEVDCTDPIPENCLADIDLVANTKSNFTLSSSTNLKVEFVIHNKGEHAFNTKLKIDSKGDLMYSGQASATWKNNEWDDSIVSCSLGRGKKAQITCTLADIFPTNETLRVILSMSPSERFGKNYENHADYFEVIAIVTSTSKFTRPDEAETKFQIPIIVPDQLDLT</sequence>
<dbReference type="SUPFAM" id="SSF69318">
    <property type="entry name" value="Integrin alpha N-terminal domain"/>
    <property type="match status" value="1"/>
</dbReference>
<keyword evidence="10 13" id="KW-0675">Receptor</keyword>
<dbReference type="InterPro" id="IPR028994">
    <property type="entry name" value="Integrin_alpha_N"/>
</dbReference>
<evidence type="ECO:0000256" key="4">
    <source>
        <dbReference type="ARBA" id="ARBA00022729"/>
    </source>
</evidence>
<evidence type="ECO:0000259" key="14">
    <source>
        <dbReference type="Pfam" id="PF08441"/>
    </source>
</evidence>
<dbReference type="Proteomes" id="UP001497623">
    <property type="component" value="Unassembled WGS sequence"/>
</dbReference>
<dbReference type="InterPro" id="IPR013649">
    <property type="entry name" value="Integrin_alpha_Ig-like_1"/>
</dbReference>
<keyword evidence="7" id="KW-1133">Transmembrane helix</keyword>
<evidence type="ECO:0000259" key="15">
    <source>
        <dbReference type="Pfam" id="PF20805"/>
    </source>
</evidence>
<dbReference type="Pfam" id="PF08441">
    <property type="entry name" value="Integrin_A_Ig_1"/>
    <property type="match status" value="1"/>
</dbReference>
<evidence type="ECO:0000256" key="5">
    <source>
        <dbReference type="ARBA" id="ARBA00022737"/>
    </source>
</evidence>
<dbReference type="GO" id="GO:0007157">
    <property type="term" value="P:heterophilic cell-cell adhesion via plasma membrane cell adhesion molecules"/>
    <property type="evidence" value="ECO:0007669"/>
    <property type="project" value="UniProtKB-ARBA"/>
</dbReference>
<dbReference type="Gene3D" id="2.60.40.1510">
    <property type="entry name" value="ntegrin, alpha v. Chain A, domain 3"/>
    <property type="match status" value="1"/>
</dbReference>
<evidence type="ECO:0000256" key="10">
    <source>
        <dbReference type="ARBA" id="ARBA00023170"/>
    </source>
</evidence>
<keyword evidence="11" id="KW-0325">Glycoprotein</keyword>
<dbReference type="AlphaFoldDB" id="A0AAV2QYZ1"/>
<accession>A0AAV2QYZ1</accession>
<evidence type="ECO:0000256" key="11">
    <source>
        <dbReference type="ARBA" id="ARBA00023180"/>
    </source>
</evidence>
<dbReference type="GO" id="GO:0008305">
    <property type="term" value="C:integrin complex"/>
    <property type="evidence" value="ECO:0007669"/>
    <property type="project" value="InterPro"/>
</dbReference>
<evidence type="ECO:0000256" key="13">
    <source>
        <dbReference type="RuleBase" id="RU003762"/>
    </source>
</evidence>
<gene>
    <name evidence="16" type="ORF">MNOR_LOCUS18786</name>
</gene>
<dbReference type="EMBL" id="CAXKWB010013621">
    <property type="protein sequence ID" value="CAL4108280.1"/>
    <property type="molecule type" value="Genomic_DNA"/>
</dbReference>
<dbReference type="GO" id="GO:0048513">
    <property type="term" value="P:animal organ development"/>
    <property type="evidence" value="ECO:0007669"/>
    <property type="project" value="UniProtKB-ARBA"/>
</dbReference>
<dbReference type="GO" id="GO:0005178">
    <property type="term" value="F:integrin binding"/>
    <property type="evidence" value="ECO:0007669"/>
    <property type="project" value="TreeGrafter"/>
</dbReference>
<dbReference type="GO" id="GO:0007160">
    <property type="term" value="P:cell-matrix adhesion"/>
    <property type="evidence" value="ECO:0007669"/>
    <property type="project" value="TreeGrafter"/>
</dbReference>
<dbReference type="PROSITE" id="PS51470">
    <property type="entry name" value="FG_GAP"/>
    <property type="match status" value="1"/>
</dbReference>
<feature type="repeat" description="FG-GAP" evidence="12">
    <location>
        <begin position="7"/>
        <end position="68"/>
    </location>
</feature>
<evidence type="ECO:0000256" key="2">
    <source>
        <dbReference type="ARBA" id="ARBA00008054"/>
    </source>
</evidence>
<proteinExistence type="inferred from homology"/>
<dbReference type="SMART" id="SM00191">
    <property type="entry name" value="Int_alpha"/>
    <property type="match status" value="2"/>
</dbReference>
<dbReference type="Gene3D" id="2.60.40.1460">
    <property type="entry name" value="Integrin domains. Chain A, domain 2"/>
    <property type="match status" value="1"/>
</dbReference>
<keyword evidence="4" id="KW-0732">Signal</keyword>
<keyword evidence="6 13" id="KW-0130">Cell adhesion</keyword>
<feature type="domain" description="Integrin alpha first immunoglubulin-like" evidence="14">
    <location>
        <begin position="138"/>
        <end position="241"/>
    </location>
</feature>
<keyword evidence="17" id="KW-1185">Reference proteome</keyword>
<evidence type="ECO:0000256" key="8">
    <source>
        <dbReference type="ARBA" id="ARBA00023037"/>
    </source>
</evidence>
<dbReference type="InterPro" id="IPR032695">
    <property type="entry name" value="Integrin_dom_sf"/>
</dbReference>
<evidence type="ECO:0000313" key="17">
    <source>
        <dbReference type="Proteomes" id="UP001497623"/>
    </source>
</evidence>
<evidence type="ECO:0000256" key="12">
    <source>
        <dbReference type="PROSITE-ProRule" id="PRU00803"/>
    </source>
</evidence>
<reference evidence="16 17" key="1">
    <citation type="submission" date="2024-05" db="EMBL/GenBank/DDBJ databases">
        <authorList>
            <person name="Wallberg A."/>
        </authorList>
    </citation>
    <scope>NUCLEOTIDE SEQUENCE [LARGE SCALE GENOMIC DNA]</scope>
</reference>
<keyword evidence="3" id="KW-0812">Transmembrane</keyword>
<dbReference type="PANTHER" id="PTHR23220">
    <property type="entry name" value="INTEGRIN ALPHA"/>
    <property type="match status" value="1"/>
</dbReference>
<keyword evidence="9" id="KW-0472">Membrane</keyword>
<evidence type="ECO:0000256" key="6">
    <source>
        <dbReference type="ARBA" id="ARBA00022889"/>
    </source>
</evidence>
<name>A0AAV2QYZ1_MEGNR</name>
<feature type="domain" description="Integrin alpha second immunoglobulin-like" evidence="15">
    <location>
        <begin position="277"/>
        <end position="418"/>
    </location>
</feature>
<comment type="caution">
    <text evidence="16">The sequence shown here is derived from an EMBL/GenBank/DDBJ whole genome shotgun (WGS) entry which is preliminary data.</text>
</comment>
<dbReference type="InterPro" id="IPR013519">
    <property type="entry name" value="Int_alpha_beta-p"/>
</dbReference>
<evidence type="ECO:0000256" key="1">
    <source>
        <dbReference type="ARBA" id="ARBA00004479"/>
    </source>
</evidence>
<dbReference type="Pfam" id="PF20805">
    <property type="entry name" value="Integrin_A_Ig_2"/>
    <property type="match status" value="1"/>
</dbReference>
<comment type="subcellular location">
    <subcellularLocation>
        <location evidence="1 13">Membrane</location>
        <topology evidence="1 13">Single-pass type I membrane protein</topology>
    </subcellularLocation>
</comment>
<evidence type="ECO:0000256" key="9">
    <source>
        <dbReference type="ARBA" id="ARBA00023136"/>
    </source>
</evidence>
<dbReference type="InterPro" id="IPR048285">
    <property type="entry name" value="Integrin_alpha_Ig-like_2"/>
</dbReference>
<dbReference type="InterPro" id="IPR000413">
    <property type="entry name" value="Integrin_alpha"/>
</dbReference>
<dbReference type="GO" id="GO:0009897">
    <property type="term" value="C:external side of plasma membrane"/>
    <property type="evidence" value="ECO:0007669"/>
    <property type="project" value="TreeGrafter"/>
</dbReference>
<dbReference type="InterPro" id="IPR013517">
    <property type="entry name" value="FG-GAP"/>
</dbReference>
<protein>
    <submittedName>
        <fullName evidence="16">Uncharacterized protein</fullName>
    </submittedName>
</protein>
<dbReference type="Gene3D" id="2.130.10.130">
    <property type="entry name" value="Integrin alpha, N-terminal"/>
    <property type="match status" value="1"/>
</dbReference>
<keyword evidence="8 13" id="KW-0401">Integrin</keyword>
<evidence type="ECO:0000256" key="3">
    <source>
        <dbReference type="ARBA" id="ARBA00022692"/>
    </source>
</evidence>
<evidence type="ECO:0000313" key="16">
    <source>
        <dbReference type="EMBL" id="CAL4108280.1"/>
    </source>
</evidence>
<dbReference type="PANTHER" id="PTHR23220:SF122">
    <property type="entry name" value="INTEGRIN ALPHA-PS1"/>
    <property type="match status" value="1"/>
</dbReference>
<organism evidence="16 17">
    <name type="scientific">Meganyctiphanes norvegica</name>
    <name type="common">Northern krill</name>
    <name type="synonym">Thysanopoda norvegica</name>
    <dbReference type="NCBI Taxonomy" id="48144"/>
    <lineage>
        <taxon>Eukaryota</taxon>
        <taxon>Metazoa</taxon>
        <taxon>Ecdysozoa</taxon>
        <taxon>Arthropoda</taxon>
        <taxon>Crustacea</taxon>
        <taxon>Multicrustacea</taxon>
        <taxon>Malacostraca</taxon>
        <taxon>Eumalacostraca</taxon>
        <taxon>Eucarida</taxon>
        <taxon>Euphausiacea</taxon>
        <taxon>Euphausiidae</taxon>
        <taxon>Meganyctiphanes</taxon>
    </lineage>
</organism>
<dbReference type="GO" id="GO:0007229">
    <property type="term" value="P:integrin-mediated signaling pathway"/>
    <property type="evidence" value="ECO:0007669"/>
    <property type="project" value="UniProtKB-KW"/>
</dbReference>
<feature type="non-terminal residue" evidence="16">
    <location>
        <position position="429"/>
    </location>
</feature>
<dbReference type="SUPFAM" id="SSF69179">
    <property type="entry name" value="Integrin domains"/>
    <property type="match status" value="2"/>
</dbReference>
<dbReference type="Pfam" id="PF01839">
    <property type="entry name" value="FG-GAP"/>
    <property type="match status" value="1"/>
</dbReference>
<comment type="similarity">
    <text evidence="2 13">Belongs to the integrin alpha chain family.</text>
</comment>
<evidence type="ECO:0000256" key="7">
    <source>
        <dbReference type="ARBA" id="ARBA00022989"/>
    </source>
</evidence>
<dbReference type="PRINTS" id="PR01185">
    <property type="entry name" value="INTEGRINA"/>
</dbReference>